<feature type="domain" description="Gfo/Idh/MocA-like oxidoreductase N-terminal" evidence="1">
    <location>
        <begin position="2"/>
        <end position="119"/>
    </location>
</feature>
<dbReference type="GO" id="GO:0000166">
    <property type="term" value="F:nucleotide binding"/>
    <property type="evidence" value="ECO:0007669"/>
    <property type="project" value="InterPro"/>
</dbReference>
<evidence type="ECO:0000313" key="3">
    <source>
        <dbReference type="EMBL" id="AIF67455.1"/>
    </source>
</evidence>
<dbReference type="Pfam" id="PF01408">
    <property type="entry name" value="GFO_IDH_MocA"/>
    <property type="match status" value="1"/>
</dbReference>
<dbReference type="OrthoDB" id="9815825at2"/>
<feature type="domain" description="GFO/IDH/MocA-like oxidoreductase" evidence="2">
    <location>
        <begin position="138"/>
        <end position="247"/>
    </location>
</feature>
<dbReference type="Pfam" id="PF22725">
    <property type="entry name" value="GFO_IDH_MocA_C3"/>
    <property type="match status" value="1"/>
</dbReference>
<dbReference type="Proteomes" id="UP000027980">
    <property type="component" value="Chromosome"/>
</dbReference>
<accession>A0A075LL14</accession>
<dbReference type="SUPFAM" id="SSF55347">
    <property type="entry name" value="Glyceraldehyde-3-phosphate dehydrogenase-like, C-terminal domain"/>
    <property type="match status" value="1"/>
</dbReference>
<evidence type="ECO:0000259" key="2">
    <source>
        <dbReference type="Pfam" id="PF22725"/>
    </source>
</evidence>
<dbReference type="SUPFAM" id="SSF51735">
    <property type="entry name" value="NAD(P)-binding Rossmann-fold domains"/>
    <property type="match status" value="1"/>
</dbReference>
<dbReference type="KEGG" id="tap:GZ22_12960"/>
<dbReference type="Gene3D" id="3.30.360.10">
    <property type="entry name" value="Dihydrodipicolinate Reductase, domain 2"/>
    <property type="match status" value="1"/>
</dbReference>
<dbReference type="RefSeq" id="WP_038563057.1">
    <property type="nucleotide sequence ID" value="NZ_CP008876.1"/>
</dbReference>
<protein>
    <submittedName>
        <fullName evidence="3">Oxidoreductase</fullName>
    </submittedName>
</protein>
<dbReference type="Gene3D" id="3.40.50.720">
    <property type="entry name" value="NAD(P)-binding Rossmann-like Domain"/>
    <property type="match status" value="1"/>
</dbReference>
<evidence type="ECO:0000313" key="4">
    <source>
        <dbReference type="Proteomes" id="UP000027980"/>
    </source>
</evidence>
<sequence>MIRFGIVGTNWITERFIAAGRQHGDFKVTAVYSRSEEKGQAFTKKHQLPLAFTDINEMAEHDDIDAVYIASPNALHAEQALLFIENGKHVLCEKPFASNSSEVLHMIGKAEEKGVVLMEAMKSTYMPNFLSVREHLHKIGPIRSYFSSSCRYSPFYDDLKNGSLPNLFNPALSSGALMDLGVYTIAPLVALFGRPTSIQTTGTILESGVDGQGHMLLDYNEVKASVMFSCITNSYLPTEIIGEKGTIIVHHISSPKKVEIHYPDGTSEDISRQQEYDPMYYEIAEFIQLIQTNKQQSSVNTWENSIITMGILDQARRQMGVLIN</sequence>
<evidence type="ECO:0000259" key="1">
    <source>
        <dbReference type="Pfam" id="PF01408"/>
    </source>
</evidence>
<proteinExistence type="predicted"/>
<dbReference type="InterPro" id="IPR036291">
    <property type="entry name" value="NAD(P)-bd_dom_sf"/>
</dbReference>
<gene>
    <name evidence="3" type="ORF">GZ22_12960</name>
</gene>
<organism evidence="3 4">
    <name type="scientific">Terribacillus saccharophilus</name>
    <dbReference type="NCBI Taxonomy" id="361277"/>
    <lineage>
        <taxon>Bacteria</taxon>
        <taxon>Bacillati</taxon>
        <taxon>Bacillota</taxon>
        <taxon>Bacilli</taxon>
        <taxon>Bacillales</taxon>
        <taxon>Bacillaceae</taxon>
        <taxon>Terribacillus</taxon>
    </lineage>
</organism>
<dbReference type="InterPro" id="IPR055170">
    <property type="entry name" value="GFO_IDH_MocA-like_dom"/>
</dbReference>
<dbReference type="GeneID" id="34219872"/>
<dbReference type="EMBL" id="CP008876">
    <property type="protein sequence ID" value="AIF67455.1"/>
    <property type="molecule type" value="Genomic_DNA"/>
</dbReference>
<dbReference type="PANTHER" id="PTHR43054:SF1">
    <property type="entry name" value="SCYLLO-INOSITOL 2-DEHYDROGENASE (NADP(+)) IOLU"/>
    <property type="match status" value="1"/>
</dbReference>
<dbReference type="AlphaFoldDB" id="A0A075LL14"/>
<reference evidence="3 4" key="1">
    <citation type="submission" date="2014-07" db="EMBL/GenBank/DDBJ databases">
        <title>Complete genome sequence of a moderately halophilic bacterium Terribacillus aidingensis MP602, isolated from Cryptomeria fortunei in Tianmu mountain in China.</title>
        <authorList>
            <person name="Wang Y."/>
            <person name="Lu P."/>
            <person name="Zhang L."/>
        </authorList>
    </citation>
    <scope>NUCLEOTIDE SEQUENCE [LARGE SCALE GENOMIC DNA]</scope>
    <source>
        <strain evidence="3 4">MP602</strain>
    </source>
</reference>
<dbReference type="HOGENOM" id="CLU_023194_7_0_9"/>
<dbReference type="InterPro" id="IPR000683">
    <property type="entry name" value="Gfo/Idh/MocA-like_OxRdtase_N"/>
</dbReference>
<dbReference type="PANTHER" id="PTHR43054">
    <property type="match status" value="1"/>
</dbReference>
<name>A0A075LL14_9BACI</name>